<evidence type="ECO:0000313" key="3">
    <source>
        <dbReference type="Proteomes" id="UP000824998"/>
    </source>
</evidence>
<feature type="domain" description="2EXR" evidence="1">
    <location>
        <begin position="154"/>
        <end position="233"/>
    </location>
</feature>
<comment type="caution">
    <text evidence="2">The sequence shown here is derived from an EMBL/GenBank/DDBJ whole genome shotgun (WGS) entry which is preliminary data.</text>
</comment>
<protein>
    <recommendedName>
        <fullName evidence="1">2EXR domain-containing protein</fullName>
    </recommendedName>
</protein>
<dbReference type="PANTHER" id="PTHR35910">
    <property type="entry name" value="2EXR DOMAIN-CONTAINING PROTEIN"/>
    <property type="match status" value="1"/>
</dbReference>
<name>A0A9P7YAN1_9HELO</name>
<evidence type="ECO:0000259" key="1">
    <source>
        <dbReference type="Pfam" id="PF20150"/>
    </source>
</evidence>
<organism evidence="2 3">
    <name type="scientific">Amylocarpus encephaloides</name>
    <dbReference type="NCBI Taxonomy" id="45428"/>
    <lineage>
        <taxon>Eukaryota</taxon>
        <taxon>Fungi</taxon>
        <taxon>Dikarya</taxon>
        <taxon>Ascomycota</taxon>
        <taxon>Pezizomycotina</taxon>
        <taxon>Leotiomycetes</taxon>
        <taxon>Helotiales</taxon>
        <taxon>Helotiales incertae sedis</taxon>
        <taxon>Amylocarpus</taxon>
    </lineage>
</organism>
<dbReference type="Pfam" id="PF20150">
    <property type="entry name" value="2EXR"/>
    <property type="match status" value="1"/>
</dbReference>
<gene>
    <name evidence="2" type="ORF">BJ875DRAFT_445278</name>
</gene>
<dbReference type="AlphaFoldDB" id="A0A9P7YAN1"/>
<dbReference type="InterPro" id="IPR045518">
    <property type="entry name" value="2EXR"/>
</dbReference>
<dbReference type="Proteomes" id="UP000824998">
    <property type="component" value="Unassembled WGS sequence"/>
</dbReference>
<dbReference type="PANTHER" id="PTHR35910:SF1">
    <property type="entry name" value="2EXR DOMAIN-CONTAINING PROTEIN"/>
    <property type="match status" value="1"/>
</dbReference>
<dbReference type="EMBL" id="MU251695">
    <property type="protein sequence ID" value="KAG9230166.1"/>
    <property type="molecule type" value="Genomic_DNA"/>
</dbReference>
<evidence type="ECO:0000313" key="2">
    <source>
        <dbReference type="EMBL" id="KAG9230166.1"/>
    </source>
</evidence>
<proteinExistence type="predicted"/>
<accession>A0A9P7YAN1</accession>
<dbReference type="PROSITE" id="PS51257">
    <property type="entry name" value="PROKAR_LIPOPROTEIN"/>
    <property type="match status" value="1"/>
</dbReference>
<keyword evidence="3" id="KW-1185">Reference proteome</keyword>
<reference evidence="2" key="1">
    <citation type="journal article" date="2021" name="IMA Fungus">
        <title>Genomic characterization of three marine fungi, including Emericellopsis atlantica sp. nov. with signatures of a generalist lifestyle and marine biomass degradation.</title>
        <authorList>
            <person name="Hagestad O.C."/>
            <person name="Hou L."/>
            <person name="Andersen J.H."/>
            <person name="Hansen E.H."/>
            <person name="Altermark B."/>
            <person name="Li C."/>
            <person name="Kuhnert E."/>
            <person name="Cox R.J."/>
            <person name="Crous P.W."/>
            <person name="Spatafora J.W."/>
            <person name="Lail K."/>
            <person name="Amirebrahimi M."/>
            <person name="Lipzen A."/>
            <person name="Pangilinan J."/>
            <person name="Andreopoulos W."/>
            <person name="Hayes R.D."/>
            <person name="Ng V."/>
            <person name="Grigoriev I.V."/>
            <person name="Jackson S.A."/>
            <person name="Sutton T.D.S."/>
            <person name="Dobson A.D.W."/>
            <person name="Rama T."/>
        </authorList>
    </citation>
    <scope>NUCLEOTIDE SEQUENCE</scope>
    <source>
        <strain evidence="2">TRa018bII</strain>
    </source>
</reference>
<sequence length="425" mass="47232">MDKQNIDGKDLNAYHGSTSACTYRGTSNTKIPLLHIRDSPLTHSLIVCLSRQRPNCSPVFSGTKYPQTAVSNRDALLTECRLPMQYVRYHEASTESEDGRRSRRAFSLKLSHRSDDISRRSINNIIGISVKVAQVSVPLEEPSHSQISMSPALFPLFAQLPLELRRQIWAHALPPPSQTSIINILDAQLYDAADEDGFVTARWNILSIPNRSKPSVLQACREAREVGTGSYYVAHMQGSEVTNSLAIEKFTKEQHRLTFHHSIEPIPEIIPTTSSICCSSRDLVLLKPHAAHLTNTTPSAPSLSVATKLGAPSFKGIRYLVISANDLGYWLGYDNDVDCERLSFVDTEVLFVIHKGACWGACEEDLEFASPEMANCLRNVCWKKPGSLCLNCTRKVGVETGLVVLVESLDEAVEEIERRESRAVK</sequence>